<name>A0A5A7PYW9_STRAF</name>
<gene>
    <name evidence="2" type="ORF">STAS_14499</name>
</gene>
<reference evidence="3" key="1">
    <citation type="journal article" date="2019" name="Curr. Biol.">
        <title>Genome Sequence of Striga asiatica Provides Insight into the Evolution of Plant Parasitism.</title>
        <authorList>
            <person name="Yoshida S."/>
            <person name="Kim S."/>
            <person name="Wafula E.K."/>
            <person name="Tanskanen J."/>
            <person name="Kim Y.M."/>
            <person name="Honaas L."/>
            <person name="Yang Z."/>
            <person name="Spallek T."/>
            <person name="Conn C.E."/>
            <person name="Ichihashi Y."/>
            <person name="Cheong K."/>
            <person name="Cui S."/>
            <person name="Der J.P."/>
            <person name="Gundlach H."/>
            <person name="Jiao Y."/>
            <person name="Hori C."/>
            <person name="Ishida J.K."/>
            <person name="Kasahara H."/>
            <person name="Kiba T."/>
            <person name="Kim M.S."/>
            <person name="Koo N."/>
            <person name="Laohavisit A."/>
            <person name="Lee Y.H."/>
            <person name="Lumba S."/>
            <person name="McCourt P."/>
            <person name="Mortimer J.C."/>
            <person name="Mutuku J.M."/>
            <person name="Nomura T."/>
            <person name="Sasaki-Sekimoto Y."/>
            <person name="Seto Y."/>
            <person name="Wang Y."/>
            <person name="Wakatake T."/>
            <person name="Sakakibara H."/>
            <person name="Demura T."/>
            <person name="Yamaguchi S."/>
            <person name="Yoneyama K."/>
            <person name="Manabe R.I."/>
            <person name="Nelson D.C."/>
            <person name="Schulman A.H."/>
            <person name="Timko M.P."/>
            <person name="dePamphilis C.W."/>
            <person name="Choi D."/>
            <person name="Shirasu K."/>
        </authorList>
    </citation>
    <scope>NUCLEOTIDE SEQUENCE [LARGE SCALE GENOMIC DNA]</scope>
    <source>
        <strain evidence="3">cv. UVA1</strain>
    </source>
</reference>
<evidence type="ECO:0000313" key="2">
    <source>
        <dbReference type="EMBL" id="GER38040.1"/>
    </source>
</evidence>
<evidence type="ECO:0000313" key="3">
    <source>
        <dbReference type="Proteomes" id="UP000325081"/>
    </source>
</evidence>
<protein>
    <submittedName>
        <fullName evidence="2">Tannin-related R2R3 MYB transcription factor</fullName>
    </submittedName>
</protein>
<comment type="caution">
    <text evidence="2">The sequence shown here is derived from an EMBL/GenBank/DDBJ whole genome shotgun (WGS) entry which is preliminary data.</text>
</comment>
<dbReference type="Proteomes" id="UP000325081">
    <property type="component" value="Unassembled WGS sequence"/>
</dbReference>
<evidence type="ECO:0000256" key="1">
    <source>
        <dbReference type="SAM" id="MobiDB-lite"/>
    </source>
</evidence>
<dbReference type="EMBL" id="BKCP01005428">
    <property type="protein sequence ID" value="GER38040.1"/>
    <property type="molecule type" value="Genomic_DNA"/>
</dbReference>
<dbReference type="AlphaFoldDB" id="A0A5A7PYW9"/>
<sequence>MEPSSTVMRTSCSLTSSLINSPSRGLQNRASATVTEMPWSPRSLAAAKQFWIILGGISAPMPFPLGYLRQLGRSSIIAAVAIMCMSSASSEGAITTMLGRQAM</sequence>
<keyword evidence="3" id="KW-1185">Reference proteome</keyword>
<accession>A0A5A7PYW9</accession>
<dbReference type="OrthoDB" id="1737461at2759"/>
<feature type="region of interest" description="Disordered" evidence="1">
    <location>
        <begin position="1"/>
        <end position="26"/>
    </location>
</feature>
<organism evidence="2 3">
    <name type="scientific">Striga asiatica</name>
    <name type="common">Asiatic witchweed</name>
    <name type="synonym">Buchnera asiatica</name>
    <dbReference type="NCBI Taxonomy" id="4170"/>
    <lineage>
        <taxon>Eukaryota</taxon>
        <taxon>Viridiplantae</taxon>
        <taxon>Streptophyta</taxon>
        <taxon>Embryophyta</taxon>
        <taxon>Tracheophyta</taxon>
        <taxon>Spermatophyta</taxon>
        <taxon>Magnoliopsida</taxon>
        <taxon>eudicotyledons</taxon>
        <taxon>Gunneridae</taxon>
        <taxon>Pentapetalae</taxon>
        <taxon>asterids</taxon>
        <taxon>lamiids</taxon>
        <taxon>Lamiales</taxon>
        <taxon>Orobanchaceae</taxon>
        <taxon>Buchnereae</taxon>
        <taxon>Striga</taxon>
    </lineage>
</organism>
<proteinExistence type="predicted"/>